<evidence type="ECO:0000313" key="4">
    <source>
        <dbReference type="Proteomes" id="UP000008838"/>
    </source>
</evidence>
<dbReference type="STRING" id="378753.KRH_20880"/>
<dbReference type="KEGG" id="krh:KRH_20880"/>
<feature type="signal peptide" evidence="2">
    <location>
        <begin position="1"/>
        <end position="28"/>
    </location>
</feature>
<dbReference type="EMBL" id="AP009152">
    <property type="protein sequence ID" value="BAG30435.1"/>
    <property type="molecule type" value="Genomic_DNA"/>
</dbReference>
<accession>B2GHF9</accession>
<gene>
    <name evidence="3" type="ordered locus">KRH_20880</name>
</gene>
<feature type="region of interest" description="Disordered" evidence="1">
    <location>
        <begin position="32"/>
        <end position="93"/>
    </location>
</feature>
<organism evidence="3 4">
    <name type="scientific">Kocuria rhizophila (strain ATCC 9341 / DSM 348 / NBRC 103217 / DC2201)</name>
    <dbReference type="NCBI Taxonomy" id="378753"/>
    <lineage>
        <taxon>Bacteria</taxon>
        <taxon>Bacillati</taxon>
        <taxon>Actinomycetota</taxon>
        <taxon>Actinomycetes</taxon>
        <taxon>Micrococcales</taxon>
        <taxon>Micrococcaceae</taxon>
        <taxon>Kocuria</taxon>
    </lineage>
</organism>
<feature type="compositionally biased region" description="Low complexity" evidence="1">
    <location>
        <begin position="37"/>
        <end position="53"/>
    </location>
</feature>
<dbReference type="AlphaFoldDB" id="B2GHF9"/>
<sequence>MRLVTMTTSRALRCLSVATLVLALGACGAPSGGDGSSGASSAAPSGAGVTSGATPGRSGDAAASPSATSVRPSPSPEAAQAAELTQSFTTPDGSIGFRYPQGWTVGAPDASTPETRAWLLKDAEGATVLMLAIRPDGQIASPVTPTSTTSHGTLPGALDSHGDPVRIAVGPYPGQSAGANMLVAYGITSNTGADRLFGHISRGDGTMVSFQGTQQGGINTSVDMAAEADAFSKSPRFREEILPVLSSFTMRPVGATPAATAAPTGGTGACRGGSYEYSGLEGVDCAEATAILQEVESAGRPAGARGKETDRYHCFWSSAGEKSSGAPDVQCNAQTSGRHLFEANVR</sequence>
<proteinExistence type="predicted"/>
<name>B2GHF9_KOCRD</name>
<evidence type="ECO:0000256" key="1">
    <source>
        <dbReference type="SAM" id="MobiDB-lite"/>
    </source>
</evidence>
<reference evidence="3 4" key="1">
    <citation type="journal article" date="2008" name="J. Bacteriol.">
        <title>Complete genome sequence of the soil actinomycete Kocuria rhizophila.</title>
        <authorList>
            <person name="Takarada H."/>
            <person name="Sekine M."/>
            <person name="Kosugi H."/>
            <person name="Matsuo Y."/>
            <person name="Fujisawa T."/>
            <person name="Omata S."/>
            <person name="Kishi E."/>
            <person name="Shimizu A."/>
            <person name="Tsukatani N."/>
            <person name="Tanikawa S."/>
            <person name="Fujita N."/>
            <person name="Harayama S."/>
        </authorList>
    </citation>
    <scope>NUCLEOTIDE SEQUENCE [LARGE SCALE GENOMIC DNA]</scope>
    <source>
        <strain evidence="4">ATCC 9341 / DSM 348 / NBRC 103217 / DC2201</strain>
    </source>
</reference>
<keyword evidence="4" id="KW-1185">Reference proteome</keyword>
<dbReference type="PROSITE" id="PS51257">
    <property type="entry name" value="PROKAR_LIPOPROTEIN"/>
    <property type="match status" value="1"/>
</dbReference>
<keyword evidence="2" id="KW-0732">Signal</keyword>
<evidence type="ECO:0000256" key="2">
    <source>
        <dbReference type="SAM" id="SignalP"/>
    </source>
</evidence>
<dbReference type="eggNOG" id="ENOG503230U">
    <property type="taxonomic scope" value="Bacteria"/>
</dbReference>
<dbReference type="Proteomes" id="UP000008838">
    <property type="component" value="Chromosome"/>
</dbReference>
<evidence type="ECO:0000313" key="3">
    <source>
        <dbReference type="EMBL" id="BAG30435.1"/>
    </source>
</evidence>
<protein>
    <submittedName>
        <fullName evidence="3">Uncharacterized protein</fullName>
    </submittedName>
</protein>
<feature type="chain" id="PRO_5038783697" evidence="2">
    <location>
        <begin position="29"/>
        <end position="346"/>
    </location>
</feature>
<dbReference type="HOGENOM" id="CLU_801175_0_0_11"/>